<sequence>MILFLAIKVQQRRIYVQFYLKSTKPLQQLDPEVIQQNNDAMLPIRKIFEPNKLQVLKRIKFLNRSSTSRCRNGRQIEKQGLRKIHKLRFNSPVRLKSAHIFKRFRMLFSGRVGKAFLTSSILIRLGTS</sequence>
<dbReference type="EMBL" id="REGN01012668">
    <property type="protein sequence ID" value="RMZ95007.1"/>
    <property type="molecule type" value="Genomic_DNA"/>
</dbReference>
<reference evidence="1 2" key="1">
    <citation type="journal article" date="2018" name="Sci. Rep.">
        <title>Genomic signatures of local adaptation to the degree of environmental predictability in rotifers.</title>
        <authorList>
            <person name="Franch-Gras L."/>
            <person name="Hahn C."/>
            <person name="Garcia-Roger E.M."/>
            <person name="Carmona M.J."/>
            <person name="Serra M."/>
            <person name="Gomez A."/>
        </authorList>
    </citation>
    <scope>NUCLEOTIDE SEQUENCE [LARGE SCALE GENOMIC DNA]</scope>
    <source>
        <strain evidence="1">HYR1</strain>
    </source>
</reference>
<proteinExistence type="predicted"/>
<evidence type="ECO:0000313" key="1">
    <source>
        <dbReference type="EMBL" id="RMZ95007.1"/>
    </source>
</evidence>
<dbReference type="Proteomes" id="UP000276133">
    <property type="component" value="Unassembled WGS sequence"/>
</dbReference>
<dbReference type="AlphaFoldDB" id="A0A3M7P8D3"/>
<accession>A0A3M7P8D3</accession>
<protein>
    <submittedName>
        <fullName evidence="1">Uncharacterized protein</fullName>
    </submittedName>
</protein>
<name>A0A3M7P8D3_BRAPC</name>
<evidence type="ECO:0000313" key="2">
    <source>
        <dbReference type="Proteomes" id="UP000276133"/>
    </source>
</evidence>
<keyword evidence="2" id="KW-1185">Reference proteome</keyword>
<organism evidence="1 2">
    <name type="scientific">Brachionus plicatilis</name>
    <name type="common">Marine rotifer</name>
    <name type="synonym">Brachionus muelleri</name>
    <dbReference type="NCBI Taxonomy" id="10195"/>
    <lineage>
        <taxon>Eukaryota</taxon>
        <taxon>Metazoa</taxon>
        <taxon>Spiralia</taxon>
        <taxon>Gnathifera</taxon>
        <taxon>Rotifera</taxon>
        <taxon>Eurotatoria</taxon>
        <taxon>Monogononta</taxon>
        <taxon>Pseudotrocha</taxon>
        <taxon>Ploima</taxon>
        <taxon>Brachionidae</taxon>
        <taxon>Brachionus</taxon>
    </lineage>
</organism>
<gene>
    <name evidence="1" type="ORF">BpHYR1_021135</name>
</gene>
<comment type="caution">
    <text evidence="1">The sequence shown here is derived from an EMBL/GenBank/DDBJ whole genome shotgun (WGS) entry which is preliminary data.</text>
</comment>